<dbReference type="EMBL" id="JAJVCZ030000002">
    <property type="protein sequence ID" value="KAL0262562.1"/>
    <property type="molecule type" value="Genomic_DNA"/>
</dbReference>
<comment type="caution">
    <text evidence="2">The sequence shown here is derived from an EMBL/GenBank/DDBJ whole genome shotgun (WGS) entry which is preliminary data.</text>
</comment>
<feature type="compositionally biased region" description="Low complexity" evidence="1">
    <location>
        <begin position="45"/>
        <end position="55"/>
    </location>
</feature>
<feature type="region of interest" description="Disordered" evidence="1">
    <location>
        <begin position="45"/>
        <end position="136"/>
    </location>
</feature>
<protein>
    <submittedName>
        <fullName evidence="2">Uncharacterized protein</fullName>
    </submittedName>
</protein>
<evidence type="ECO:0000313" key="2">
    <source>
        <dbReference type="EMBL" id="KAL0262562.1"/>
    </source>
</evidence>
<dbReference type="RefSeq" id="XP_066635591.1">
    <property type="nucleotide sequence ID" value="XM_066773024.1"/>
</dbReference>
<name>A0ABR3CPK8_9PEZI</name>
<feature type="region of interest" description="Disordered" evidence="1">
    <location>
        <begin position="1"/>
        <end position="32"/>
    </location>
</feature>
<proteinExistence type="predicted"/>
<feature type="compositionally biased region" description="Polar residues" evidence="1">
    <location>
        <begin position="12"/>
        <end position="25"/>
    </location>
</feature>
<organism evidence="2 3">
    <name type="scientific">Diplodia seriata</name>
    <dbReference type="NCBI Taxonomy" id="420778"/>
    <lineage>
        <taxon>Eukaryota</taxon>
        <taxon>Fungi</taxon>
        <taxon>Dikarya</taxon>
        <taxon>Ascomycota</taxon>
        <taxon>Pezizomycotina</taxon>
        <taxon>Dothideomycetes</taxon>
        <taxon>Dothideomycetes incertae sedis</taxon>
        <taxon>Botryosphaeriales</taxon>
        <taxon>Botryosphaeriaceae</taxon>
        <taxon>Diplodia</taxon>
    </lineage>
</organism>
<keyword evidence="3" id="KW-1185">Reference proteome</keyword>
<evidence type="ECO:0000313" key="3">
    <source>
        <dbReference type="Proteomes" id="UP001430584"/>
    </source>
</evidence>
<sequence length="136" mass="14309">MAPSFSPPTAAIPTNKQATNPSSHYPTLPPLSSIHQRALPALTSSLSTTLNPATNKINTTSANMDSYSYGSKKAQPAYYSPSSSSSHYYASSAATASSSMKPTRGYGTKPGSQPPKITQGGQTYDPVSRDNTGYNR</sequence>
<gene>
    <name evidence="2" type="ORF">SLS55_001530</name>
</gene>
<reference evidence="2 3" key="1">
    <citation type="submission" date="2024-02" db="EMBL/GenBank/DDBJ databases">
        <title>De novo assembly and annotation of 12 fungi associated with fruit tree decline syndrome in Ontario, Canada.</title>
        <authorList>
            <person name="Sulman M."/>
            <person name="Ellouze W."/>
            <person name="Ilyukhin E."/>
        </authorList>
    </citation>
    <scope>NUCLEOTIDE SEQUENCE [LARGE SCALE GENOMIC DNA]</scope>
    <source>
        <strain evidence="2 3">FDS-637</strain>
    </source>
</reference>
<accession>A0ABR3CPK8</accession>
<feature type="compositionally biased region" description="Low complexity" evidence="1">
    <location>
        <begin position="77"/>
        <end position="99"/>
    </location>
</feature>
<feature type="compositionally biased region" description="Polar residues" evidence="1">
    <location>
        <begin position="56"/>
        <end position="69"/>
    </location>
</feature>
<evidence type="ECO:0000256" key="1">
    <source>
        <dbReference type="SAM" id="MobiDB-lite"/>
    </source>
</evidence>
<dbReference type="GeneID" id="92005615"/>
<dbReference type="Proteomes" id="UP001430584">
    <property type="component" value="Unassembled WGS sequence"/>
</dbReference>